<accession>A0A8K1VIY1</accession>
<dbReference type="EC" id="7.1.1.2" evidence="3 17"/>
<dbReference type="PANTHER" id="PTHR46552">
    <property type="entry name" value="NADH-UBIQUINONE OXIDOREDUCTASE CHAIN 2"/>
    <property type="match status" value="1"/>
</dbReference>
<keyword evidence="11 17" id="KW-1133">Transmembrane helix</keyword>
<keyword evidence="12 17" id="KW-0520">NAD</keyword>
<dbReference type="GO" id="GO:0005743">
    <property type="term" value="C:mitochondrial inner membrane"/>
    <property type="evidence" value="ECO:0007669"/>
    <property type="project" value="UniProtKB-SubCell"/>
</dbReference>
<evidence type="ECO:0000256" key="6">
    <source>
        <dbReference type="ARBA" id="ARBA00022660"/>
    </source>
</evidence>
<dbReference type="GO" id="GO:0008137">
    <property type="term" value="F:NADH dehydrogenase (ubiquinone) activity"/>
    <property type="evidence" value="ECO:0007669"/>
    <property type="project" value="UniProtKB-EC"/>
</dbReference>
<feature type="transmembrane region" description="Helical" evidence="17">
    <location>
        <begin position="328"/>
        <end position="350"/>
    </location>
</feature>
<evidence type="ECO:0000256" key="3">
    <source>
        <dbReference type="ARBA" id="ARBA00012944"/>
    </source>
</evidence>
<dbReference type="PANTHER" id="PTHR46552:SF1">
    <property type="entry name" value="NADH-UBIQUINONE OXIDOREDUCTASE CHAIN 2"/>
    <property type="match status" value="1"/>
</dbReference>
<comment type="catalytic activity">
    <reaction evidence="16 17">
        <text>a ubiquinone + NADH + 5 H(+)(in) = a ubiquinol + NAD(+) + 4 H(+)(out)</text>
        <dbReference type="Rhea" id="RHEA:29091"/>
        <dbReference type="Rhea" id="RHEA-COMP:9565"/>
        <dbReference type="Rhea" id="RHEA-COMP:9566"/>
        <dbReference type="ChEBI" id="CHEBI:15378"/>
        <dbReference type="ChEBI" id="CHEBI:16389"/>
        <dbReference type="ChEBI" id="CHEBI:17976"/>
        <dbReference type="ChEBI" id="CHEBI:57540"/>
        <dbReference type="ChEBI" id="CHEBI:57945"/>
        <dbReference type="EC" id="7.1.1.2"/>
    </reaction>
</comment>
<evidence type="ECO:0000256" key="9">
    <source>
        <dbReference type="ARBA" id="ARBA00022967"/>
    </source>
</evidence>
<dbReference type="PRINTS" id="PR01436">
    <property type="entry name" value="NADHDHGNASE2"/>
</dbReference>
<dbReference type="InterPro" id="IPR003917">
    <property type="entry name" value="NADH_UbQ_OxRdtase_chain2"/>
</dbReference>
<gene>
    <name evidence="19" type="primary">nad2</name>
</gene>
<keyword evidence="13 17" id="KW-0830">Ubiquinone</keyword>
<keyword evidence="14 17" id="KW-0496">Mitochondrion</keyword>
<keyword evidence="7 17" id="KW-0812">Transmembrane</keyword>
<evidence type="ECO:0000256" key="14">
    <source>
        <dbReference type="ARBA" id="ARBA00023128"/>
    </source>
</evidence>
<comment type="similarity">
    <text evidence="2 17">Belongs to the complex I subunit 2 family.</text>
</comment>
<feature type="transmembrane region" description="Helical" evidence="17">
    <location>
        <begin position="60"/>
        <end position="85"/>
    </location>
</feature>
<evidence type="ECO:0000256" key="13">
    <source>
        <dbReference type="ARBA" id="ARBA00023075"/>
    </source>
</evidence>
<feature type="transmembrane region" description="Helical" evidence="17">
    <location>
        <begin position="155"/>
        <end position="174"/>
    </location>
</feature>
<comment type="function">
    <text evidence="17">Core subunit of the mitochondrial membrane respiratory chain NADH dehydrogenase (Complex I) which catalyzes electron transfer from NADH through the respiratory chain, using ubiquinone as an electron acceptor. Essential for the catalytic activity and assembly of complex I.</text>
</comment>
<keyword evidence="6 17" id="KW-0679">Respiratory chain</keyword>
<keyword evidence="15 17" id="KW-0472">Membrane</keyword>
<evidence type="ECO:0000313" key="19">
    <source>
        <dbReference type="EMBL" id="UEP17949.1"/>
    </source>
</evidence>
<dbReference type="InterPro" id="IPR001750">
    <property type="entry name" value="ND/Mrp_TM"/>
</dbReference>
<keyword evidence="10 17" id="KW-0249">Electron transport</keyword>
<proteinExistence type="inferred from homology"/>
<dbReference type="EMBL" id="MZ934412">
    <property type="protein sequence ID" value="UEP17949.1"/>
    <property type="molecule type" value="Genomic_DNA"/>
</dbReference>
<evidence type="ECO:0000256" key="16">
    <source>
        <dbReference type="ARBA" id="ARBA00049551"/>
    </source>
</evidence>
<evidence type="ECO:0000256" key="8">
    <source>
        <dbReference type="ARBA" id="ARBA00022792"/>
    </source>
</evidence>
<reference evidence="19" key="1">
    <citation type="submission" date="2021-08" db="EMBL/GenBank/DDBJ databases">
        <title>Sydaphera spengleriana mitochondrion, complete genome.</title>
        <authorList>
            <person name="Wang Z.Z."/>
            <person name="Zheng F.F."/>
        </authorList>
    </citation>
    <scope>NUCLEOTIDE SEQUENCE</scope>
</reference>
<feature type="transmembrane region" description="Helical" evidence="17">
    <location>
        <begin position="126"/>
        <end position="149"/>
    </location>
</feature>
<evidence type="ECO:0000256" key="5">
    <source>
        <dbReference type="ARBA" id="ARBA00022448"/>
    </source>
</evidence>
<feature type="transmembrane region" description="Helical" evidence="17">
    <location>
        <begin position="97"/>
        <end position="119"/>
    </location>
</feature>
<evidence type="ECO:0000256" key="17">
    <source>
        <dbReference type="RuleBase" id="RU003403"/>
    </source>
</evidence>
<geneLocation type="mitochondrion" evidence="19"/>
<evidence type="ECO:0000256" key="10">
    <source>
        <dbReference type="ARBA" id="ARBA00022982"/>
    </source>
</evidence>
<evidence type="ECO:0000256" key="12">
    <source>
        <dbReference type="ARBA" id="ARBA00023027"/>
    </source>
</evidence>
<evidence type="ECO:0000256" key="7">
    <source>
        <dbReference type="ARBA" id="ARBA00022692"/>
    </source>
</evidence>
<keyword evidence="9 17" id="KW-1278">Translocase</keyword>
<sequence>MFLLPYSFLFVLTMGIGSIMSVSSVHWLGIWGGLELNLIGFLPILIYQKSVLESESGVKYFIVQALGSSLLIFGSLLVYGLSYTWEVPMGLEMMNKLGFFVMISGLCVKLGMFPFHFWLPSVMAGLSWISCMLLATWQKFAPLFLMMVLLELKEYYWMVLVLCAMGAISSLVGGWGGMNQTQVRALLAYSSIGHLGWMLFAMIHSEYIMKIYFLVYVVVSICMFSSLMYLNAGLMKDLSMLKNLFFAQMGVMVMLLSLGGLPPLLGFIPKWYLISLGAYGPYSVFIFGLMVGSLLSLFYYLSLFFSVFLGIKDSYVSVSLSFNESVLLVINIILNLVGGVVILFSSLLVLI</sequence>
<dbReference type="AlphaFoldDB" id="A0A8K1VIY1"/>
<organism evidence="19">
    <name type="scientific">Sydaphera spengleriana</name>
    <dbReference type="NCBI Taxonomy" id="1088891"/>
    <lineage>
        <taxon>Eukaryota</taxon>
        <taxon>Metazoa</taxon>
        <taxon>Spiralia</taxon>
        <taxon>Lophotrochozoa</taxon>
        <taxon>Mollusca</taxon>
        <taxon>Gastropoda</taxon>
        <taxon>Caenogastropoda</taxon>
        <taxon>Neogastropoda</taxon>
        <taxon>Cancellarioidea</taxon>
        <taxon>Cancellariidae</taxon>
        <taxon>Sydaphera</taxon>
    </lineage>
</organism>
<dbReference type="InterPro" id="IPR050175">
    <property type="entry name" value="Complex_I_Subunit_2"/>
</dbReference>
<evidence type="ECO:0000259" key="18">
    <source>
        <dbReference type="Pfam" id="PF00361"/>
    </source>
</evidence>
<evidence type="ECO:0000256" key="11">
    <source>
        <dbReference type="ARBA" id="ARBA00022989"/>
    </source>
</evidence>
<dbReference type="Pfam" id="PF00361">
    <property type="entry name" value="Proton_antipo_M"/>
    <property type="match status" value="1"/>
</dbReference>
<evidence type="ECO:0000256" key="4">
    <source>
        <dbReference type="ARBA" id="ARBA00021008"/>
    </source>
</evidence>
<keyword evidence="5" id="KW-0813">Transport</keyword>
<name>A0A8K1VIY1_9CAEN</name>
<dbReference type="GO" id="GO:0006120">
    <property type="term" value="P:mitochondrial electron transport, NADH to ubiquinone"/>
    <property type="evidence" value="ECO:0007669"/>
    <property type="project" value="InterPro"/>
</dbReference>
<evidence type="ECO:0000256" key="15">
    <source>
        <dbReference type="ARBA" id="ARBA00023136"/>
    </source>
</evidence>
<protein>
    <recommendedName>
        <fullName evidence="4 17">NADH-ubiquinone oxidoreductase chain 2</fullName>
        <ecNumber evidence="3 17">7.1.1.2</ecNumber>
    </recommendedName>
</protein>
<feature type="domain" description="NADH:quinone oxidoreductase/Mrp antiporter transmembrane" evidence="18">
    <location>
        <begin position="25"/>
        <end position="293"/>
    </location>
</feature>
<comment type="subcellular location">
    <subcellularLocation>
        <location evidence="1 17">Mitochondrion inner membrane</location>
        <topology evidence="1 17">Multi-pass membrane protein</topology>
    </subcellularLocation>
</comment>
<evidence type="ECO:0000256" key="1">
    <source>
        <dbReference type="ARBA" id="ARBA00004448"/>
    </source>
</evidence>
<feature type="transmembrane region" description="Helical" evidence="17">
    <location>
        <begin position="211"/>
        <end position="232"/>
    </location>
</feature>
<evidence type="ECO:0000256" key="2">
    <source>
        <dbReference type="ARBA" id="ARBA00007012"/>
    </source>
</evidence>
<feature type="transmembrane region" description="Helical" evidence="17">
    <location>
        <begin position="186"/>
        <end position="205"/>
    </location>
</feature>
<feature type="transmembrane region" description="Helical" evidence="17">
    <location>
        <begin position="244"/>
        <end position="265"/>
    </location>
</feature>
<keyword evidence="8 17" id="KW-0999">Mitochondrion inner membrane</keyword>
<feature type="transmembrane region" description="Helical" evidence="17">
    <location>
        <begin position="27"/>
        <end position="48"/>
    </location>
</feature>